<dbReference type="OrthoDB" id="8208375at2"/>
<dbReference type="EMBL" id="JFKE01000003">
    <property type="protein sequence ID" value="KAJ56146.1"/>
    <property type="molecule type" value="Genomic_DNA"/>
</dbReference>
<dbReference type="AlphaFoldDB" id="A0A037ZMT3"/>
<keyword evidence="3" id="KW-1185">Reference proteome</keyword>
<accession>A0A037ZMT3</accession>
<evidence type="ECO:0000313" key="2">
    <source>
        <dbReference type="EMBL" id="KAJ56146.1"/>
    </source>
</evidence>
<organism evidence="2 3">
    <name type="scientific">Actibacterium mucosum KCTC 23349</name>
    <dbReference type="NCBI Taxonomy" id="1454373"/>
    <lineage>
        <taxon>Bacteria</taxon>
        <taxon>Pseudomonadati</taxon>
        <taxon>Pseudomonadota</taxon>
        <taxon>Alphaproteobacteria</taxon>
        <taxon>Rhodobacterales</taxon>
        <taxon>Roseobacteraceae</taxon>
        <taxon>Actibacterium</taxon>
    </lineage>
</organism>
<proteinExistence type="predicted"/>
<reference evidence="2 3" key="1">
    <citation type="submission" date="2014-03" db="EMBL/GenBank/DDBJ databases">
        <title>Draft Genome Sequence of Actibacterium mucosum KCTC 23349, a Marine Alphaproteobacterium with Complex Ionic Requirements Isolated from Mediterranean Seawater at Malvarrosa Beach, Valencia, Spain.</title>
        <authorList>
            <person name="Arahal D.R."/>
            <person name="Shao Z."/>
            <person name="Lai Q."/>
            <person name="Pujalte M.J."/>
        </authorList>
    </citation>
    <scope>NUCLEOTIDE SEQUENCE [LARGE SCALE GENOMIC DNA]</scope>
    <source>
        <strain evidence="2 3">KCTC 23349</strain>
    </source>
</reference>
<evidence type="ECO:0000313" key="3">
    <source>
        <dbReference type="Proteomes" id="UP000026249"/>
    </source>
</evidence>
<feature type="region of interest" description="Disordered" evidence="1">
    <location>
        <begin position="216"/>
        <end position="243"/>
    </location>
</feature>
<dbReference type="STRING" id="1454373.ACMU_10350"/>
<dbReference type="RefSeq" id="WP_035258387.1">
    <property type="nucleotide sequence ID" value="NZ_JFKE01000003.1"/>
</dbReference>
<comment type="caution">
    <text evidence="2">The sequence shown here is derived from an EMBL/GenBank/DDBJ whole genome shotgun (WGS) entry which is preliminary data.</text>
</comment>
<evidence type="ECO:0000256" key="1">
    <source>
        <dbReference type="SAM" id="MobiDB-lite"/>
    </source>
</evidence>
<protein>
    <submittedName>
        <fullName evidence="2">Uncharacterized protein</fullName>
    </submittedName>
</protein>
<name>A0A037ZMT3_9RHOB</name>
<sequence>MAKLKVPSIQHLARNWDPQSGVISRDLVRLVRNPPRFTYRPVYSATSDLLQFGVSLDQIETGIRNKEKREHVRDNYLELLGLIQSHFRDCKPDFVNPVSTRVYPIGSGLDVPFTPPLIYGVGGQLRFPWFSFWKTNPLKDMNLRLFVTIVDEILRDDPDLEDCIFEILDFSAPKGSNERSLVVTNAAEIEPLSQRDKTEMLETFVDGYVKAKAILEAEPAESPRDEKRDADRDYDDDQPSLFD</sequence>
<dbReference type="Proteomes" id="UP000026249">
    <property type="component" value="Unassembled WGS sequence"/>
</dbReference>
<feature type="compositionally biased region" description="Basic and acidic residues" evidence="1">
    <location>
        <begin position="221"/>
        <end position="231"/>
    </location>
</feature>
<gene>
    <name evidence="2" type="ORF">ACMU_10350</name>
</gene>
<feature type="compositionally biased region" description="Acidic residues" evidence="1">
    <location>
        <begin position="232"/>
        <end position="243"/>
    </location>
</feature>